<dbReference type="AlphaFoldDB" id="A0A2S4N5H5"/>
<feature type="transmembrane region" description="Helical" evidence="1">
    <location>
        <begin position="68"/>
        <end position="86"/>
    </location>
</feature>
<keyword evidence="1" id="KW-1133">Transmembrane helix</keyword>
<accession>A0A2S4N5H5</accession>
<gene>
    <name evidence="2" type="ORF">Q361_1771</name>
</gene>
<keyword evidence="1" id="KW-0472">Membrane</keyword>
<dbReference type="EMBL" id="PQNY01000077">
    <property type="protein sequence ID" value="POS00523.1"/>
    <property type="molecule type" value="Genomic_DNA"/>
</dbReference>
<name>A0A2S4N5H5_9FLAO</name>
<reference evidence="2 3" key="1">
    <citation type="submission" date="2018-01" db="EMBL/GenBank/DDBJ databases">
        <title>Genomic Encyclopedia of Type Strains, Phase I: the one thousand microbial genomes (KMG-I) project.</title>
        <authorList>
            <person name="Goeker M."/>
        </authorList>
    </citation>
    <scope>NUCLEOTIDE SEQUENCE [LARGE SCALE GENOMIC DNA]</scope>
    <source>
        <strain evidence="2 3">DSM 17960</strain>
    </source>
</reference>
<keyword evidence="3" id="KW-1185">Reference proteome</keyword>
<protein>
    <submittedName>
        <fullName evidence="2">Uncharacterized protein</fullName>
    </submittedName>
</protein>
<comment type="caution">
    <text evidence="2">The sequence shown here is derived from an EMBL/GenBank/DDBJ whole genome shotgun (WGS) entry which is preliminary data.</text>
</comment>
<keyword evidence="1" id="KW-0812">Transmembrane</keyword>
<organism evidence="2 3">
    <name type="scientific">Flavobacterium croceum DSM 17960</name>
    <dbReference type="NCBI Taxonomy" id="1121886"/>
    <lineage>
        <taxon>Bacteria</taxon>
        <taxon>Pseudomonadati</taxon>
        <taxon>Bacteroidota</taxon>
        <taxon>Flavobacteriia</taxon>
        <taxon>Flavobacteriales</taxon>
        <taxon>Flavobacteriaceae</taxon>
        <taxon>Flavobacterium</taxon>
    </lineage>
</organism>
<dbReference type="RefSeq" id="WP_103727241.1">
    <property type="nucleotide sequence ID" value="NZ_PQNY01000077.1"/>
</dbReference>
<evidence type="ECO:0000256" key="1">
    <source>
        <dbReference type="SAM" id="Phobius"/>
    </source>
</evidence>
<evidence type="ECO:0000313" key="2">
    <source>
        <dbReference type="EMBL" id="POS00523.1"/>
    </source>
</evidence>
<dbReference type="OrthoDB" id="1438437at2"/>
<evidence type="ECO:0000313" key="3">
    <source>
        <dbReference type="Proteomes" id="UP000237056"/>
    </source>
</evidence>
<sequence length="128" mass="15103">MEKDKILNFLNKYNYNYSEKNNSIFVKLELAQQVKIEFDEPNKIIIKDKLIGWNFLTGTIEMTLKNALIYNFIGTIILGILCMYSENKENGLNFIALFLVSITWIILFSVFYIVKLESFKNQIINWTK</sequence>
<dbReference type="Proteomes" id="UP000237056">
    <property type="component" value="Unassembled WGS sequence"/>
</dbReference>
<feature type="transmembrane region" description="Helical" evidence="1">
    <location>
        <begin position="92"/>
        <end position="114"/>
    </location>
</feature>
<proteinExistence type="predicted"/>